<gene>
    <name evidence="3" type="ORF">HTAM1171_LOCUS10284</name>
</gene>
<name>A0A7S2MZU9_9STRA</name>
<dbReference type="SUPFAM" id="SSF53335">
    <property type="entry name" value="S-adenosyl-L-methionine-dependent methyltransferases"/>
    <property type="match status" value="1"/>
</dbReference>
<proteinExistence type="predicted"/>
<dbReference type="Pfam" id="PF08241">
    <property type="entry name" value="Methyltransf_11"/>
    <property type="match status" value="1"/>
</dbReference>
<dbReference type="AlphaFoldDB" id="A0A7S2MZU9"/>
<organism evidence="3">
    <name type="scientific">Helicotheca tamesis</name>
    <dbReference type="NCBI Taxonomy" id="374047"/>
    <lineage>
        <taxon>Eukaryota</taxon>
        <taxon>Sar</taxon>
        <taxon>Stramenopiles</taxon>
        <taxon>Ochrophyta</taxon>
        <taxon>Bacillariophyta</taxon>
        <taxon>Mediophyceae</taxon>
        <taxon>Lithodesmiophycidae</taxon>
        <taxon>Lithodesmiales</taxon>
        <taxon>Lithodesmiaceae</taxon>
        <taxon>Helicotheca</taxon>
    </lineage>
</organism>
<feature type="chain" id="PRO_5030621561" description="Methyltransferase type 11 domain-containing protein" evidence="1">
    <location>
        <begin position="26"/>
        <end position="352"/>
    </location>
</feature>
<keyword evidence="1" id="KW-0732">Signal</keyword>
<dbReference type="InterPro" id="IPR029063">
    <property type="entry name" value="SAM-dependent_MTases_sf"/>
</dbReference>
<sequence length="352" mass="39407">MMEGPKIATILIPLLLLLLLTSTSALTTPTSKSSNLMNRYKFLSSSAATAFLGSSFIVLSTDPESCSAATEMNNKKKGIPTEIAVPAKERYLDYELEMKYGDGPDGNPRSRGVFVRRFTGDATPFSFPVSPVSLVKEWPEKPPFAKEDFFRADENDDGSFYTVPRFVYHIDEPAVASLTQYYRNNIPKKSDVLDICSSWVSHYPLEFTNTMGRISGTGMNALELIANDQLTDYKATDLNVEPKLPYDDASFDVVTCVVSIDYLIHPIEVLKEINRVLRPGGKVIISQSNRCFPSKAISMWLQMNDRQHLELINAYFQYAGGFEPRKAFDITADVPKNPYNDPMFIVEAVKKA</sequence>
<reference evidence="3" key="1">
    <citation type="submission" date="2021-01" db="EMBL/GenBank/DDBJ databases">
        <authorList>
            <person name="Corre E."/>
            <person name="Pelletier E."/>
            <person name="Niang G."/>
            <person name="Scheremetjew M."/>
            <person name="Finn R."/>
            <person name="Kale V."/>
            <person name="Holt S."/>
            <person name="Cochrane G."/>
            <person name="Meng A."/>
            <person name="Brown T."/>
            <person name="Cohen L."/>
        </authorList>
    </citation>
    <scope>NUCLEOTIDE SEQUENCE</scope>
    <source>
        <strain evidence="3">CCMP826</strain>
    </source>
</reference>
<dbReference type="CDD" id="cd02440">
    <property type="entry name" value="AdoMet_MTases"/>
    <property type="match status" value="1"/>
</dbReference>
<accession>A0A7S2MZU9</accession>
<feature type="domain" description="Methyltransferase type 11" evidence="2">
    <location>
        <begin position="233"/>
        <end position="285"/>
    </location>
</feature>
<dbReference type="Gene3D" id="3.40.50.150">
    <property type="entry name" value="Vaccinia Virus protein VP39"/>
    <property type="match status" value="1"/>
</dbReference>
<dbReference type="PANTHER" id="PTHR43036">
    <property type="entry name" value="OSJNBB0011N17.9 PROTEIN"/>
    <property type="match status" value="1"/>
</dbReference>
<evidence type="ECO:0000256" key="1">
    <source>
        <dbReference type="SAM" id="SignalP"/>
    </source>
</evidence>
<evidence type="ECO:0000313" key="3">
    <source>
        <dbReference type="EMBL" id="CAD9511570.1"/>
    </source>
</evidence>
<evidence type="ECO:0000259" key="2">
    <source>
        <dbReference type="Pfam" id="PF08241"/>
    </source>
</evidence>
<protein>
    <recommendedName>
        <fullName evidence="2">Methyltransferase type 11 domain-containing protein</fullName>
    </recommendedName>
</protein>
<dbReference type="GO" id="GO:0008757">
    <property type="term" value="F:S-adenosylmethionine-dependent methyltransferase activity"/>
    <property type="evidence" value="ECO:0007669"/>
    <property type="project" value="InterPro"/>
</dbReference>
<dbReference type="PANTHER" id="PTHR43036:SF2">
    <property type="entry name" value="OS04G0481300 PROTEIN"/>
    <property type="match status" value="1"/>
</dbReference>
<feature type="signal peptide" evidence="1">
    <location>
        <begin position="1"/>
        <end position="25"/>
    </location>
</feature>
<dbReference type="InterPro" id="IPR013216">
    <property type="entry name" value="Methyltransf_11"/>
</dbReference>
<dbReference type="EMBL" id="HBGV01016775">
    <property type="protein sequence ID" value="CAD9511570.1"/>
    <property type="molecule type" value="Transcribed_RNA"/>
</dbReference>